<feature type="region of interest" description="Disordered" evidence="7">
    <location>
        <begin position="705"/>
        <end position="727"/>
    </location>
</feature>
<feature type="domain" description="PH" evidence="8">
    <location>
        <begin position="1377"/>
        <end position="1486"/>
    </location>
</feature>
<dbReference type="eggNOG" id="KOG0160">
    <property type="taxonomic scope" value="Eukaryota"/>
</dbReference>
<dbReference type="InterPro" id="IPR002110">
    <property type="entry name" value="Ankyrin_rpt"/>
</dbReference>
<feature type="region of interest" description="Disordered" evidence="7">
    <location>
        <begin position="1696"/>
        <end position="1717"/>
    </location>
</feature>
<feature type="region of interest" description="Disordered" evidence="7">
    <location>
        <begin position="1311"/>
        <end position="1374"/>
    </location>
</feature>
<feature type="compositionally biased region" description="Basic and acidic residues" evidence="7">
    <location>
        <begin position="1328"/>
        <end position="1338"/>
    </location>
</feature>
<feature type="region of interest" description="Actin-binding" evidence="6">
    <location>
        <begin position="740"/>
        <end position="762"/>
    </location>
</feature>
<dbReference type="eggNOG" id="KOG4229">
    <property type="taxonomic scope" value="Eukaryota"/>
</dbReference>
<evidence type="ECO:0000256" key="6">
    <source>
        <dbReference type="PROSITE-ProRule" id="PRU00782"/>
    </source>
</evidence>
<evidence type="ECO:0000256" key="4">
    <source>
        <dbReference type="ARBA" id="ARBA00023175"/>
    </source>
</evidence>
<dbReference type="InterPro" id="IPR011993">
    <property type="entry name" value="PH-like_dom_sf"/>
</dbReference>
<evidence type="ECO:0008006" key="13">
    <source>
        <dbReference type="Google" id="ProtNLM"/>
    </source>
</evidence>
<evidence type="ECO:0000259" key="9">
    <source>
        <dbReference type="PROSITE" id="PS51456"/>
    </source>
</evidence>
<dbReference type="GO" id="GO:0000146">
    <property type="term" value="F:microfilament motor activity"/>
    <property type="evidence" value="ECO:0007669"/>
    <property type="project" value="TreeGrafter"/>
</dbReference>
<feature type="region of interest" description="Disordered" evidence="7">
    <location>
        <begin position="1569"/>
        <end position="1605"/>
    </location>
</feature>
<dbReference type="SMART" id="SM00015">
    <property type="entry name" value="IQ"/>
    <property type="match status" value="9"/>
</dbReference>
<evidence type="ECO:0000256" key="7">
    <source>
        <dbReference type="SAM" id="MobiDB-lite"/>
    </source>
</evidence>
<dbReference type="Pfam" id="PF14186">
    <property type="entry name" value="Aida_C2"/>
    <property type="match status" value="1"/>
</dbReference>
<protein>
    <recommendedName>
        <fullName evidence="13">Calmodulin</fullName>
    </recommendedName>
</protein>
<dbReference type="Pfam" id="PF12796">
    <property type="entry name" value="Ank_2"/>
    <property type="match status" value="1"/>
</dbReference>
<dbReference type="Pfam" id="PF00169">
    <property type="entry name" value="PH"/>
    <property type="match status" value="1"/>
</dbReference>
<feature type="binding site" evidence="6">
    <location>
        <begin position="212"/>
        <end position="219"/>
    </location>
    <ligand>
        <name>ATP</name>
        <dbReference type="ChEBI" id="CHEBI:30616"/>
    </ligand>
</feature>
<keyword evidence="4 6" id="KW-0505">Motor protein</keyword>
<dbReference type="GO" id="GO:0005524">
    <property type="term" value="F:ATP binding"/>
    <property type="evidence" value="ECO:0007669"/>
    <property type="project" value="UniProtKB-UniRule"/>
</dbReference>
<dbReference type="PROSITE" id="PS51911">
    <property type="entry name" value="C2_AIDA"/>
    <property type="match status" value="1"/>
</dbReference>
<dbReference type="SMART" id="SM00233">
    <property type="entry name" value="PH"/>
    <property type="match status" value="1"/>
</dbReference>
<dbReference type="SMART" id="SM00242">
    <property type="entry name" value="MYSc"/>
    <property type="match status" value="1"/>
</dbReference>
<feature type="compositionally biased region" description="Low complexity" evidence="7">
    <location>
        <begin position="23"/>
        <end position="35"/>
    </location>
</feature>
<dbReference type="SUPFAM" id="SSF48403">
    <property type="entry name" value="Ankyrin repeat"/>
    <property type="match status" value="1"/>
</dbReference>
<dbReference type="CDD" id="cd14892">
    <property type="entry name" value="MYSc_Myo31"/>
    <property type="match status" value="1"/>
</dbReference>
<dbReference type="SMART" id="SM00248">
    <property type="entry name" value="ANK"/>
    <property type="match status" value="4"/>
</dbReference>
<dbReference type="CDD" id="cd00821">
    <property type="entry name" value="PH"/>
    <property type="match status" value="1"/>
</dbReference>
<evidence type="ECO:0000256" key="1">
    <source>
        <dbReference type="ARBA" id="ARBA00022741"/>
    </source>
</evidence>
<dbReference type="Proteomes" id="UP000019132">
    <property type="component" value="Unassembled WGS sequence"/>
</dbReference>
<dbReference type="GO" id="GO:0016459">
    <property type="term" value="C:myosin complex"/>
    <property type="evidence" value="ECO:0007669"/>
    <property type="project" value="UniProtKB-KW"/>
</dbReference>
<dbReference type="Gene3D" id="2.30.29.30">
    <property type="entry name" value="Pleckstrin-homology domain (PH domain)/Phosphotyrosine-binding domain (PTB)"/>
    <property type="match status" value="1"/>
</dbReference>
<dbReference type="PROSITE" id="PS50003">
    <property type="entry name" value="PH_DOMAIN"/>
    <property type="match status" value="1"/>
</dbReference>
<organism evidence="11 12">
    <name type="scientific">Globisporangium ultimum (strain ATCC 200006 / CBS 805.95 / DAOM BR144)</name>
    <name type="common">Pythium ultimum</name>
    <dbReference type="NCBI Taxonomy" id="431595"/>
    <lineage>
        <taxon>Eukaryota</taxon>
        <taxon>Sar</taxon>
        <taxon>Stramenopiles</taxon>
        <taxon>Oomycota</taxon>
        <taxon>Peronosporomycetes</taxon>
        <taxon>Pythiales</taxon>
        <taxon>Pythiaceae</taxon>
        <taxon>Globisporangium</taxon>
    </lineage>
</organism>
<feature type="region of interest" description="Disordered" evidence="7">
    <location>
        <begin position="1"/>
        <end position="35"/>
    </location>
</feature>
<dbReference type="OMA" id="NMHEAPL"/>
<dbReference type="GO" id="GO:0016020">
    <property type="term" value="C:membrane"/>
    <property type="evidence" value="ECO:0007669"/>
    <property type="project" value="TreeGrafter"/>
</dbReference>
<dbReference type="Gene3D" id="1.20.58.530">
    <property type="match status" value="1"/>
</dbReference>
<dbReference type="GO" id="GO:0005737">
    <property type="term" value="C:cytoplasm"/>
    <property type="evidence" value="ECO:0007669"/>
    <property type="project" value="TreeGrafter"/>
</dbReference>
<dbReference type="STRING" id="431595.K3W5T1"/>
<dbReference type="Gene3D" id="2.60.40.150">
    <property type="entry name" value="C2 domain"/>
    <property type="match status" value="1"/>
</dbReference>
<accession>K3W5T1</accession>
<dbReference type="Gene3D" id="3.40.850.10">
    <property type="entry name" value="Kinesin motor domain"/>
    <property type="match status" value="1"/>
</dbReference>
<dbReference type="GO" id="GO:0051015">
    <property type="term" value="F:actin filament binding"/>
    <property type="evidence" value="ECO:0007669"/>
    <property type="project" value="TreeGrafter"/>
</dbReference>
<dbReference type="InterPro" id="IPR025939">
    <property type="entry name" value="Aida_C"/>
</dbReference>
<dbReference type="Gene3D" id="1.25.40.20">
    <property type="entry name" value="Ankyrin repeat-containing domain"/>
    <property type="match status" value="2"/>
</dbReference>
<comment type="similarity">
    <text evidence="6">Belongs to the TRAFAC class myosin-kinesin ATPase superfamily. Myosin family.</text>
</comment>
<dbReference type="Gene3D" id="1.20.120.720">
    <property type="entry name" value="Myosin VI head, motor domain, U50 subdomain"/>
    <property type="match status" value="1"/>
</dbReference>
<dbReference type="SUPFAM" id="SSF52540">
    <property type="entry name" value="P-loop containing nucleoside triphosphate hydrolases"/>
    <property type="match status" value="1"/>
</dbReference>
<dbReference type="InterPro" id="IPR027417">
    <property type="entry name" value="P-loop_NTPase"/>
</dbReference>
<evidence type="ECO:0000313" key="12">
    <source>
        <dbReference type="Proteomes" id="UP000019132"/>
    </source>
</evidence>
<evidence type="ECO:0000256" key="2">
    <source>
        <dbReference type="ARBA" id="ARBA00022840"/>
    </source>
</evidence>
<evidence type="ECO:0000259" key="10">
    <source>
        <dbReference type="PROSITE" id="PS51911"/>
    </source>
</evidence>
<dbReference type="FunFam" id="1.10.10.820:FF:000001">
    <property type="entry name" value="Myosin heavy chain"/>
    <property type="match status" value="1"/>
</dbReference>
<feature type="compositionally biased region" description="Low complexity" evidence="7">
    <location>
        <begin position="1579"/>
        <end position="1594"/>
    </location>
</feature>
<reference evidence="12" key="1">
    <citation type="journal article" date="2010" name="Genome Biol.">
        <title>Genome sequence of the necrotrophic plant pathogen Pythium ultimum reveals original pathogenicity mechanisms and effector repertoire.</title>
        <authorList>
            <person name="Levesque C.A."/>
            <person name="Brouwer H."/>
            <person name="Cano L."/>
            <person name="Hamilton J.P."/>
            <person name="Holt C."/>
            <person name="Huitema E."/>
            <person name="Raffaele S."/>
            <person name="Robideau G.P."/>
            <person name="Thines M."/>
            <person name="Win J."/>
            <person name="Zerillo M.M."/>
            <person name="Beakes G.W."/>
            <person name="Boore J.L."/>
            <person name="Busam D."/>
            <person name="Dumas B."/>
            <person name="Ferriera S."/>
            <person name="Fuerstenberg S.I."/>
            <person name="Gachon C.M."/>
            <person name="Gaulin E."/>
            <person name="Govers F."/>
            <person name="Grenville-Briggs L."/>
            <person name="Horner N."/>
            <person name="Hostetler J."/>
            <person name="Jiang R.H."/>
            <person name="Johnson J."/>
            <person name="Krajaejun T."/>
            <person name="Lin H."/>
            <person name="Meijer H.J."/>
            <person name="Moore B."/>
            <person name="Morris P."/>
            <person name="Phuntmart V."/>
            <person name="Puiu D."/>
            <person name="Shetty J."/>
            <person name="Stajich J.E."/>
            <person name="Tripathy S."/>
            <person name="Wawra S."/>
            <person name="van West P."/>
            <person name="Whitty B.R."/>
            <person name="Coutinho P.M."/>
            <person name="Henrissat B."/>
            <person name="Martin F."/>
            <person name="Thomas P.D."/>
            <person name="Tyler B.M."/>
            <person name="De Vries R.P."/>
            <person name="Kamoun S."/>
            <person name="Yandell M."/>
            <person name="Tisserat N."/>
            <person name="Buell C.R."/>
        </authorList>
    </citation>
    <scope>NUCLEOTIDE SEQUENCE</scope>
    <source>
        <strain evidence="12">DAOM:BR144</strain>
    </source>
</reference>
<dbReference type="InterPro" id="IPR035892">
    <property type="entry name" value="C2_domain_sf"/>
</dbReference>
<dbReference type="InterPro" id="IPR000048">
    <property type="entry name" value="IQ_motif_EF-hand-BS"/>
</dbReference>
<feature type="domain" description="Myosin motor" evidence="9">
    <location>
        <begin position="112"/>
        <end position="878"/>
    </location>
</feature>
<reference evidence="11" key="3">
    <citation type="submission" date="2015-02" db="UniProtKB">
        <authorList>
            <consortium name="EnsemblProtists"/>
        </authorList>
    </citation>
    <scope>IDENTIFICATION</scope>
    <source>
        <strain evidence="11">DAOM BR144</strain>
    </source>
</reference>
<dbReference type="Pfam" id="PF00612">
    <property type="entry name" value="IQ"/>
    <property type="match status" value="3"/>
</dbReference>
<dbReference type="PANTHER" id="PTHR13140:SF845">
    <property type="entry name" value="MYOSIN-LIKE PROTEIN"/>
    <property type="match status" value="1"/>
</dbReference>
<dbReference type="VEuPathDB" id="FungiDB:PYU1_G000322"/>
<evidence type="ECO:0000256" key="5">
    <source>
        <dbReference type="ARBA" id="ARBA00023203"/>
    </source>
</evidence>
<keyword evidence="3 6" id="KW-0518">Myosin</keyword>
<feature type="domain" description="C2 Aida-type" evidence="10">
    <location>
        <begin position="1752"/>
        <end position="1912"/>
    </location>
</feature>
<dbReference type="HOGENOM" id="CLU_000192_7_12_1"/>
<dbReference type="EMBL" id="GL376636">
    <property type="status" value="NOT_ANNOTATED_CDS"/>
    <property type="molecule type" value="Genomic_DNA"/>
</dbReference>
<keyword evidence="5 6" id="KW-0009">Actin-binding</keyword>
<dbReference type="Pfam" id="PF13637">
    <property type="entry name" value="Ank_4"/>
    <property type="match status" value="1"/>
</dbReference>
<dbReference type="Gene3D" id="1.20.5.4820">
    <property type="match status" value="1"/>
</dbReference>
<dbReference type="InterPro" id="IPR001609">
    <property type="entry name" value="Myosin_head_motor_dom-like"/>
</dbReference>
<sequence>MFRNKTIPAPSKSPVHKPGGKANDANSLSSLGGNGAASNAGPPVLGKVNSSHLLVGNKVWVSDAKVLWRIGEVHSLHHEQQTADVYIPDAPDEKLQTLSFAKLYTFDASHIVDHDDIALMNNMHEAPLLNVLRQRFENDAIYTFTADILLSINPYKTIPLLYDVMGFMEQNSGERDASKRPPHLFTIAEKAYSGMKGVLPGTGTPQSIIVSGESGAGKTEASKYIMKYLATASKHVTSASNSAVAAAASVHEKIEECVVLSNLILESFGNAKTSRNDNSSRFGKYIQIHYNDDGRMVGVSIRHFLLEKTRLVMPQANERNYHIFYQLLAGLQSVEGSLNDGEQRKKQLKLQADVWNYTYLTHGDCVEVDGVDDAVEFEQLRSCLAQLGMDNASFQMPMFEILAAILHLGNVQFQSVKADDGSSEEKTTVVFPEEDQGVDLEHVSALLGVEPQEFAKKMVTQTTITGRGSILEIHLSADQAKNAMDAFCKHLYGELFNHLIGRINACAKEYTAIAQDTKPRGGSSSKKVAGSPAFIGILDIFGFEVMKKNSLEQLCINFTNETLQQQFNKHVFVLEQERYANEGIAFSIVEFKDNQACLDLIQKPPTGLLPLLEEQMLLKRKTTDKQLLTIYHGQHLDKHMNYTKPRFECDEFVIRHYAGEVVYDIHDFIAKNTDNLHDDLLDLLKRSSQTLVHAIFGVIPDIKTPQKRGAPASSTSNNKGKQGAALTGTSTVTSRFRTQLAELMDMLWNTTPNYIKCIKPNNLKFPGGFSCELVRDQLIYSGVLEVVRIRQEGFPIRKRFDVFYELFWPLAIAKYSVAVVRNDAKLLREACESISAEWLERERTAGDEAVTGKKVFAMGRQEVFLRYGQVEKLEAFVASLRSEKAVIIQAKLVRCRIAYKWYQALQKGTRKLQALWRMHTSCTRYVKMKKVSVHIQAMFRRFRARTRFQKLKCAANCVFRVTMRFLTHKRFTVWEKQSKAAVMIQKHLRGFLSRTAVERARKLKERSVVCIQSWYRMAKHRRVYLRQHKAIIKIQSEYRSVKMRREFLVRKHASIVLAAFVRQVFQRKKFKMLKQRVVKLQALVRKWKQHKQFRQLRSVTVFLQSKRRQLRAIQERTRRHHAMQMIQHAMKGWSCRCQFITMTESLRMLQYWAKSWLMRKEYRHMRVVTTRIQRAWRKHHRIKRWENEVDSIFRSSGFSTIAGASSWTQHSKMEESDRRIQKLRQHPSLFFPLRPKAYGYNSLFHHAAACGDFHVVKYMLEHSQEFMTRHELFYLKNSKGNTAFHEACGHGQYEMVKFLMVQARIIADDERNKPLERTESTTSADTIVRQEKQPHDDANSNNSNQNQDQQPHEPFTKDPSALPKKANEEPQEDAAPGILYSGYLRKRRETSRWMRRFVVLNVNSETRFPQLEYFANGKPATLQGKSSKRIDLRVALFKKSMDTPFAFEIHSPHLLEGRNKEGRLYFAAENELEIQKWLAHLRNSIPSSIESRIFAMHRGTKYGKLEFVDFQLRKTICNLENRSRRKETPLHLAASVSMASTAAGNFGGSLSLGGKATILESAVTTSSLSVSVDEESHHNNNNQSSSELCSPQSSKAPAGLEDTTTIAPVSPTVGKTKLEVEADIVRTVLWLIENGADINAMTAKKETALKRAIKANNLLVAKYLLDRGALATGLSPSEIKEAQRLKASLAKNAISSVGSSSLGSGSDRTASSRFGSSSSLRKIMGGATGGAGGANGAGGPARESDMPLLFLLKQPGKTRNSSYVSVFLEHLGISTPQYLSRPRLIISVVDSQCNLVEMKQQVSIQPVVLPSSLLWSITWHMQTPLENLPHGACVILELTISPMVSANSATPASSAEDFVPVCWTYLQVDQRTANCMPLNAEMYKYPMDLTLKKLQRVDAFINGDVFVSQGPQ</sequence>
<dbReference type="PANTHER" id="PTHR13140">
    <property type="entry name" value="MYOSIN"/>
    <property type="match status" value="1"/>
</dbReference>
<evidence type="ECO:0000259" key="8">
    <source>
        <dbReference type="PROSITE" id="PS50003"/>
    </source>
</evidence>
<keyword evidence="1 6" id="KW-0547">Nucleotide-binding</keyword>
<dbReference type="SUPFAM" id="SSF50729">
    <property type="entry name" value="PH domain-like"/>
    <property type="match status" value="1"/>
</dbReference>
<dbReference type="Gene3D" id="1.20.5.190">
    <property type="match status" value="2"/>
</dbReference>
<evidence type="ECO:0000256" key="3">
    <source>
        <dbReference type="ARBA" id="ARBA00023123"/>
    </source>
</evidence>
<evidence type="ECO:0000313" key="11">
    <source>
        <dbReference type="EnsemblProtists" id="PYU1_T000322"/>
    </source>
</evidence>
<dbReference type="InterPro" id="IPR001849">
    <property type="entry name" value="PH_domain"/>
</dbReference>
<reference evidence="12" key="2">
    <citation type="submission" date="2010-04" db="EMBL/GenBank/DDBJ databases">
        <authorList>
            <person name="Buell R."/>
            <person name="Hamilton J."/>
            <person name="Hostetler J."/>
        </authorList>
    </citation>
    <scope>NUCLEOTIDE SEQUENCE [LARGE SCALE GENOMIC DNA]</scope>
    <source>
        <strain evidence="12">DAOM:BR144</strain>
    </source>
</reference>
<keyword evidence="12" id="KW-1185">Reference proteome</keyword>
<dbReference type="PROSITE" id="PS51456">
    <property type="entry name" value="MYOSIN_MOTOR"/>
    <property type="match status" value="1"/>
</dbReference>
<dbReference type="EnsemblProtists" id="PYU1_T000322">
    <property type="protein sequence ID" value="PYU1_T000322"/>
    <property type="gene ID" value="PYU1_G000322"/>
</dbReference>
<dbReference type="GO" id="GO:0007015">
    <property type="term" value="P:actin filament organization"/>
    <property type="evidence" value="ECO:0007669"/>
    <property type="project" value="TreeGrafter"/>
</dbReference>
<feature type="compositionally biased region" description="Low complexity" evidence="7">
    <location>
        <begin position="1339"/>
        <end position="1349"/>
    </location>
</feature>
<keyword evidence="2 6" id="KW-0067">ATP-binding</keyword>
<dbReference type="PRINTS" id="PR00193">
    <property type="entry name" value="MYOSINHEAVY"/>
</dbReference>
<dbReference type="InterPro" id="IPR036770">
    <property type="entry name" value="Ankyrin_rpt-contain_sf"/>
</dbReference>
<dbReference type="Pfam" id="PF00063">
    <property type="entry name" value="Myosin_head"/>
    <property type="match status" value="1"/>
</dbReference>
<dbReference type="Gene3D" id="1.10.10.820">
    <property type="match status" value="1"/>
</dbReference>
<dbReference type="InterPro" id="IPR036961">
    <property type="entry name" value="Kinesin_motor_dom_sf"/>
</dbReference>
<proteinExistence type="inferred from homology"/>
<dbReference type="InParanoid" id="K3W5T1"/>
<name>K3W5T1_GLOUD</name>
<dbReference type="PROSITE" id="PS50096">
    <property type="entry name" value="IQ"/>
    <property type="match status" value="3"/>
</dbReference>